<reference evidence="3 4" key="1">
    <citation type="submission" date="2020-08" db="EMBL/GenBank/DDBJ databases">
        <title>Genomic Encyclopedia of Type Strains, Phase IV (KMG-IV): sequencing the most valuable type-strain genomes for metagenomic binning, comparative biology and taxonomic classification.</title>
        <authorList>
            <person name="Goeker M."/>
        </authorList>
    </citation>
    <scope>NUCLEOTIDE SEQUENCE [LARGE SCALE GENOMIC DNA]</scope>
    <source>
        <strain evidence="3 4">YC6886</strain>
    </source>
</reference>
<dbReference type="RefSeq" id="WP_184021518.1">
    <property type="nucleotide sequence ID" value="NZ_JACHFD010000028.1"/>
</dbReference>
<name>A0A840V8Y8_9BACT</name>
<evidence type="ECO:0000256" key="1">
    <source>
        <dbReference type="SAM" id="MobiDB-lite"/>
    </source>
</evidence>
<comment type="caution">
    <text evidence="3">The sequence shown here is derived from an EMBL/GenBank/DDBJ whole genome shotgun (WGS) entry which is preliminary data.</text>
</comment>
<sequence>MSADLLRFPCPNCQSVLTVPAAMAGVRGPCPICSAEIEAPKVSPVEPIPVLHAPPCPAPTGAPTGVSPRSLAPRQMVQDRPRSIEARSMEDFQRSTQSAAPRRSSRRPSAERGGMNVLLRIGVPLLLFIAGAAVVILVLKARRDRQWAALTLPSLETSETPPANFPGEGARPDPNALSPASAGTPAPAASAGPPRPEPPTLNEMQAAKRQATSFLKATSLGQRLEMIEPALPAQELESTVAAGPFPEIVTLRELPPNRNEVEGFIDFPFLVTFQGDAPLRQMLLMVRTRGQQEPKVLIQPVLDLLGERLAAFAAEPQETPMPQAFRAVIEPMPRVFEKGVPNSDDKFTFKLLTADGGAEIARAYCSVHSKLSEELSDEELRARDAVPSRFRWGRRIPATILLQWNNTDDPEHPYLWVPDLKSLDWSP</sequence>
<keyword evidence="4" id="KW-1185">Reference proteome</keyword>
<keyword evidence="2" id="KW-1133">Transmembrane helix</keyword>
<keyword evidence="2" id="KW-0472">Membrane</keyword>
<accession>A0A840V8Y8</accession>
<proteinExistence type="predicted"/>
<organism evidence="3 4">
    <name type="scientific">Haloferula luteola</name>
    <dbReference type="NCBI Taxonomy" id="595692"/>
    <lineage>
        <taxon>Bacteria</taxon>
        <taxon>Pseudomonadati</taxon>
        <taxon>Verrucomicrobiota</taxon>
        <taxon>Verrucomicrobiia</taxon>
        <taxon>Verrucomicrobiales</taxon>
        <taxon>Verrucomicrobiaceae</taxon>
        <taxon>Haloferula</taxon>
    </lineage>
</organism>
<evidence type="ECO:0000313" key="4">
    <source>
        <dbReference type="Proteomes" id="UP000557717"/>
    </source>
</evidence>
<feature type="region of interest" description="Disordered" evidence="1">
    <location>
        <begin position="156"/>
        <end position="208"/>
    </location>
</feature>
<keyword evidence="2" id="KW-0812">Transmembrane</keyword>
<feature type="transmembrane region" description="Helical" evidence="2">
    <location>
        <begin position="117"/>
        <end position="139"/>
    </location>
</feature>
<dbReference type="EMBL" id="JACHFD010000028">
    <property type="protein sequence ID" value="MBB5353526.1"/>
    <property type="molecule type" value="Genomic_DNA"/>
</dbReference>
<dbReference type="AlphaFoldDB" id="A0A840V8Y8"/>
<dbReference type="Proteomes" id="UP000557717">
    <property type="component" value="Unassembled WGS sequence"/>
</dbReference>
<gene>
    <name evidence="3" type="ORF">HNR46_003787</name>
</gene>
<evidence type="ECO:0000313" key="3">
    <source>
        <dbReference type="EMBL" id="MBB5353526.1"/>
    </source>
</evidence>
<feature type="region of interest" description="Disordered" evidence="1">
    <location>
        <begin position="59"/>
        <end position="111"/>
    </location>
</feature>
<feature type="compositionally biased region" description="Basic and acidic residues" evidence="1">
    <location>
        <begin position="77"/>
        <end position="93"/>
    </location>
</feature>
<protein>
    <submittedName>
        <fullName evidence="3">Uncharacterized protein</fullName>
    </submittedName>
</protein>
<feature type="compositionally biased region" description="Low complexity" evidence="1">
    <location>
        <begin position="176"/>
        <end position="192"/>
    </location>
</feature>
<evidence type="ECO:0000256" key="2">
    <source>
        <dbReference type="SAM" id="Phobius"/>
    </source>
</evidence>